<dbReference type="RefSeq" id="WP_069958490.1">
    <property type="nucleotide sequence ID" value="NZ_MCGG01000036.1"/>
</dbReference>
<keyword evidence="5 8" id="KW-0812">Transmembrane</keyword>
<organism evidence="9 10">
    <name type="scientific">Magnetovibrio blakemorei</name>
    <dbReference type="NCBI Taxonomy" id="28181"/>
    <lineage>
        <taxon>Bacteria</taxon>
        <taxon>Pseudomonadati</taxon>
        <taxon>Pseudomonadota</taxon>
        <taxon>Alphaproteobacteria</taxon>
        <taxon>Rhodospirillales</taxon>
        <taxon>Magnetovibrionaceae</taxon>
        <taxon>Magnetovibrio</taxon>
    </lineage>
</organism>
<evidence type="ECO:0000256" key="6">
    <source>
        <dbReference type="ARBA" id="ARBA00022989"/>
    </source>
</evidence>
<feature type="transmembrane region" description="Helical" evidence="8">
    <location>
        <begin position="31"/>
        <end position="55"/>
    </location>
</feature>
<comment type="similarity">
    <text evidence="2">Belongs to the AzlC family.</text>
</comment>
<dbReference type="STRING" id="28181.BEN30_12465"/>
<comment type="subcellular location">
    <subcellularLocation>
        <location evidence="1">Cell membrane</location>
        <topology evidence="1">Multi-pass membrane protein</topology>
    </subcellularLocation>
</comment>
<evidence type="ECO:0000256" key="5">
    <source>
        <dbReference type="ARBA" id="ARBA00022692"/>
    </source>
</evidence>
<evidence type="ECO:0000256" key="1">
    <source>
        <dbReference type="ARBA" id="ARBA00004651"/>
    </source>
</evidence>
<accession>A0A1E5Q6E5</accession>
<dbReference type="PANTHER" id="PTHR34979">
    <property type="entry name" value="INNER MEMBRANE PROTEIN YGAZ"/>
    <property type="match status" value="1"/>
</dbReference>
<keyword evidence="7 8" id="KW-0472">Membrane</keyword>
<sequence length="253" mass="27450">MNLSTNPNPKPSAFPSPRSALWGGFREAAGVPMLVMGASFVGFGSMLHALNWSVWEALYSSLSTWALPGQIAMADMAYSGAPLMAIVLSVAFINARLLPLAASLLPHIRQPGVQEWKYYTVSMLVAATSWVGTMRRLPDLAPDQRLSYLTGYGLLLYGSSLIATVIGFYLSGQVPQHITLALVFLNPLYFMLLFLFDLHNRSKVMALVFGAILGPMLFLIAPDWSLIITGLAGGTAAWALGQTKWGKKGLNRD</sequence>
<dbReference type="GO" id="GO:1903785">
    <property type="term" value="P:L-valine transmembrane transport"/>
    <property type="evidence" value="ECO:0007669"/>
    <property type="project" value="TreeGrafter"/>
</dbReference>
<feature type="transmembrane region" description="Helical" evidence="8">
    <location>
        <begin position="76"/>
        <end position="98"/>
    </location>
</feature>
<dbReference type="InterPro" id="IPR011606">
    <property type="entry name" value="Brnchd-chn_aa_trnsp_permease"/>
</dbReference>
<keyword evidence="3" id="KW-0813">Transport</keyword>
<evidence type="ECO:0000256" key="2">
    <source>
        <dbReference type="ARBA" id="ARBA00010735"/>
    </source>
</evidence>
<proteinExistence type="inferred from homology"/>
<feature type="transmembrane region" description="Helical" evidence="8">
    <location>
        <begin position="226"/>
        <end position="243"/>
    </location>
</feature>
<dbReference type="Proteomes" id="UP000095347">
    <property type="component" value="Unassembled WGS sequence"/>
</dbReference>
<dbReference type="Pfam" id="PF03591">
    <property type="entry name" value="AzlC"/>
    <property type="match status" value="1"/>
</dbReference>
<evidence type="ECO:0000256" key="4">
    <source>
        <dbReference type="ARBA" id="ARBA00022475"/>
    </source>
</evidence>
<keyword evidence="6 8" id="KW-1133">Transmembrane helix</keyword>
<keyword evidence="4" id="KW-1003">Cell membrane</keyword>
<dbReference type="EMBL" id="MCGG01000036">
    <property type="protein sequence ID" value="OEJ66284.1"/>
    <property type="molecule type" value="Genomic_DNA"/>
</dbReference>
<dbReference type="AlphaFoldDB" id="A0A1E5Q6E5"/>
<protein>
    <recommendedName>
        <fullName evidence="11">AzlC family protein</fullName>
    </recommendedName>
</protein>
<feature type="transmembrane region" description="Helical" evidence="8">
    <location>
        <begin position="118"/>
        <end position="137"/>
    </location>
</feature>
<evidence type="ECO:0008006" key="11">
    <source>
        <dbReference type="Google" id="ProtNLM"/>
    </source>
</evidence>
<feature type="transmembrane region" description="Helical" evidence="8">
    <location>
        <begin position="177"/>
        <end position="196"/>
    </location>
</feature>
<evidence type="ECO:0000313" key="10">
    <source>
        <dbReference type="Proteomes" id="UP000095347"/>
    </source>
</evidence>
<evidence type="ECO:0000256" key="8">
    <source>
        <dbReference type="SAM" id="Phobius"/>
    </source>
</evidence>
<keyword evidence="10" id="KW-1185">Reference proteome</keyword>
<evidence type="ECO:0000256" key="7">
    <source>
        <dbReference type="ARBA" id="ARBA00023136"/>
    </source>
</evidence>
<gene>
    <name evidence="9" type="ORF">BEN30_12465</name>
</gene>
<evidence type="ECO:0000256" key="3">
    <source>
        <dbReference type="ARBA" id="ARBA00022448"/>
    </source>
</evidence>
<evidence type="ECO:0000313" key="9">
    <source>
        <dbReference type="EMBL" id="OEJ66284.1"/>
    </source>
</evidence>
<comment type="caution">
    <text evidence="9">The sequence shown here is derived from an EMBL/GenBank/DDBJ whole genome shotgun (WGS) entry which is preliminary data.</text>
</comment>
<dbReference type="GO" id="GO:0005886">
    <property type="term" value="C:plasma membrane"/>
    <property type="evidence" value="ECO:0007669"/>
    <property type="project" value="UniProtKB-SubCell"/>
</dbReference>
<dbReference type="PANTHER" id="PTHR34979:SF1">
    <property type="entry name" value="INNER MEMBRANE PROTEIN YGAZ"/>
    <property type="match status" value="1"/>
</dbReference>
<name>A0A1E5Q6E5_9PROT</name>
<reference evidence="10" key="1">
    <citation type="submission" date="2016-07" db="EMBL/GenBank/DDBJ databases">
        <authorList>
            <person name="Florea S."/>
            <person name="Webb J.S."/>
            <person name="Jaromczyk J."/>
            <person name="Schardl C.L."/>
        </authorList>
    </citation>
    <scope>NUCLEOTIDE SEQUENCE [LARGE SCALE GENOMIC DNA]</scope>
    <source>
        <strain evidence="10">MV-1</strain>
    </source>
</reference>
<feature type="transmembrane region" description="Helical" evidence="8">
    <location>
        <begin position="203"/>
        <end position="220"/>
    </location>
</feature>
<feature type="transmembrane region" description="Helical" evidence="8">
    <location>
        <begin position="149"/>
        <end position="171"/>
    </location>
</feature>